<evidence type="ECO:0000313" key="2">
    <source>
        <dbReference type="Proteomes" id="UP000235145"/>
    </source>
</evidence>
<sequence>MHMAGLKNFARICDEMKNEDPNKEFPILSQMSKEQMKSYKPLEDGSGVVDPYMIVMNKAHDGYRRPYRREVANRLIKKKVGGGDASYMILAGLME</sequence>
<reference evidence="1 2" key="1">
    <citation type="journal article" date="2017" name="Nat. Commun.">
        <title>Genome assembly with in vitro proximity ligation data and whole-genome triplication in lettuce.</title>
        <authorList>
            <person name="Reyes-Chin-Wo S."/>
            <person name="Wang Z."/>
            <person name="Yang X."/>
            <person name="Kozik A."/>
            <person name="Arikit S."/>
            <person name="Song C."/>
            <person name="Xia L."/>
            <person name="Froenicke L."/>
            <person name="Lavelle D.O."/>
            <person name="Truco M.J."/>
            <person name="Xia R."/>
            <person name="Zhu S."/>
            <person name="Xu C."/>
            <person name="Xu H."/>
            <person name="Xu X."/>
            <person name="Cox K."/>
            <person name="Korf I."/>
            <person name="Meyers B.C."/>
            <person name="Michelmore R.W."/>
        </authorList>
    </citation>
    <scope>NUCLEOTIDE SEQUENCE [LARGE SCALE GENOMIC DNA]</scope>
    <source>
        <strain evidence="2">cv. Salinas</strain>
        <tissue evidence="1">Seedlings</tissue>
    </source>
</reference>
<dbReference type="Proteomes" id="UP000235145">
    <property type="component" value="Unassembled WGS sequence"/>
</dbReference>
<keyword evidence="2" id="KW-1185">Reference proteome</keyword>
<protein>
    <submittedName>
        <fullName evidence="1">Uncharacterized protein</fullName>
    </submittedName>
</protein>
<dbReference type="EMBL" id="NBSK02000006">
    <property type="protein sequence ID" value="KAJ0198628.1"/>
    <property type="molecule type" value="Genomic_DNA"/>
</dbReference>
<comment type="caution">
    <text evidence="1">The sequence shown here is derived from an EMBL/GenBank/DDBJ whole genome shotgun (WGS) entry which is preliminary data.</text>
</comment>
<evidence type="ECO:0000313" key="1">
    <source>
        <dbReference type="EMBL" id="KAJ0198628.1"/>
    </source>
</evidence>
<gene>
    <name evidence="1" type="ORF">LSAT_V11C600306600</name>
</gene>
<name>A0A9R1V3G9_LACSA</name>
<proteinExistence type="predicted"/>
<organism evidence="1 2">
    <name type="scientific">Lactuca sativa</name>
    <name type="common">Garden lettuce</name>
    <dbReference type="NCBI Taxonomy" id="4236"/>
    <lineage>
        <taxon>Eukaryota</taxon>
        <taxon>Viridiplantae</taxon>
        <taxon>Streptophyta</taxon>
        <taxon>Embryophyta</taxon>
        <taxon>Tracheophyta</taxon>
        <taxon>Spermatophyta</taxon>
        <taxon>Magnoliopsida</taxon>
        <taxon>eudicotyledons</taxon>
        <taxon>Gunneridae</taxon>
        <taxon>Pentapetalae</taxon>
        <taxon>asterids</taxon>
        <taxon>campanulids</taxon>
        <taxon>Asterales</taxon>
        <taxon>Asteraceae</taxon>
        <taxon>Cichorioideae</taxon>
        <taxon>Cichorieae</taxon>
        <taxon>Lactucinae</taxon>
        <taxon>Lactuca</taxon>
    </lineage>
</organism>
<dbReference type="AlphaFoldDB" id="A0A9R1V3G9"/>
<accession>A0A9R1V3G9</accession>